<dbReference type="Proteomes" id="UP000199662">
    <property type="component" value="Unassembled WGS sequence"/>
</dbReference>
<dbReference type="RefSeq" id="WP_091830083.1">
    <property type="nucleotide sequence ID" value="NZ_FNZK01000004.1"/>
</dbReference>
<feature type="transmembrane region" description="Helical" evidence="8">
    <location>
        <begin position="136"/>
        <end position="158"/>
    </location>
</feature>
<comment type="similarity">
    <text evidence="2">Belongs to the autoinducer-2 exporter (AI-2E) (TC 2.A.86) family.</text>
</comment>
<keyword evidence="3" id="KW-0813">Transport</keyword>
<evidence type="ECO:0000256" key="2">
    <source>
        <dbReference type="ARBA" id="ARBA00009773"/>
    </source>
</evidence>
<dbReference type="InterPro" id="IPR002549">
    <property type="entry name" value="AI-2E-like"/>
</dbReference>
<feature type="transmembrane region" description="Helical" evidence="8">
    <location>
        <begin position="221"/>
        <end position="250"/>
    </location>
</feature>
<evidence type="ECO:0000256" key="8">
    <source>
        <dbReference type="SAM" id="Phobius"/>
    </source>
</evidence>
<evidence type="ECO:0000256" key="3">
    <source>
        <dbReference type="ARBA" id="ARBA00022448"/>
    </source>
</evidence>
<evidence type="ECO:0000256" key="1">
    <source>
        <dbReference type="ARBA" id="ARBA00004651"/>
    </source>
</evidence>
<name>A0A1H6XCB4_9FIRM</name>
<feature type="transmembrane region" description="Helical" evidence="8">
    <location>
        <begin position="292"/>
        <end position="322"/>
    </location>
</feature>
<evidence type="ECO:0000256" key="5">
    <source>
        <dbReference type="ARBA" id="ARBA00022692"/>
    </source>
</evidence>
<keyword evidence="10" id="KW-1185">Reference proteome</keyword>
<dbReference type="STRING" id="84035.SAMN05660742_104213"/>
<dbReference type="EMBL" id="FNZK01000004">
    <property type="protein sequence ID" value="SEJ22185.1"/>
    <property type="molecule type" value="Genomic_DNA"/>
</dbReference>
<accession>A0A1H6XCB4</accession>
<evidence type="ECO:0000256" key="6">
    <source>
        <dbReference type="ARBA" id="ARBA00022989"/>
    </source>
</evidence>
<keyword evidence="5 8" id="KW-0812">Transmembrane</keyword>
<organism evidence="9 10">
    <name type="scientific">Propionispira arboris</name>
    <dbReference type="NCBI Taxonomy" id="84035"/>
    <lineage>
        <taxon>Bacteria</taxon>
        <taxon>Bacillati</taxon>
        <taxon>Bacillota</taxon>
        <taxon>Negativicutes</taxon>
        <taxon>Selenomonadales</taxon>
        <taxon>Selenomonadaceae</taxon>
        <taxon>Propionispira</taxon>
    </lineage>
</organism>
<proteinExistence type="inferred from homology"/>
<protein>
    <submittedName>
        <fullName evidence="9">Predicted PurR-regulated permease PerM</fullName>
    </submittedName>
</protein>
<evidence type="ECO:0000256" key="7">
    <source>
        <dbReference type="ARBA" id="ARBA00023136"/>
    </source>
</evidence>
<evidence type="ECO:0000313" key="10">
    <source>
        <dbReference type="Proteomes" id="UP000199662"/>
    </source>
</evidence>
<feature type="transmembrane region" description="Helical" evidence="8">
    <location>
        <begin position="20"/>
        <end position="42"/>
    </location>
</feature>
<evidence type="ECO:0000313" key="9">
    <source>
        <dbReference type="EMBL" id="SEJ22185.1"/>
    </source>
</evidence>
<feature type="transmembrane region" description="Helical" evidence="8">
    <location>
        <begin position="54"/>
        <end position="77"/>
    </location>
</feature>
<gene>
    <name evidence="9" type="ORF">SAMN05660742_104213</name>
</gene>
<feature type="transmembrane region" description="Helical" evidence="8">
    <location>
        <begin position="262"/>
        <end position="280"/>
    </location>
</feature>
<sequence>MWLKYRTSIFVGISFSLLFSMLWFFQSLAFISFISLLLTLLLRSSVERLTKKMPRSLASGIILLTFIAAVITFLGMVSKTFVPTFAAFIADIPRISSTLQDLPIFHISDFITQEIESLLKEMTAFSISALTSSLSIIFSIFSKFIDLVIILFVTFYLLKDGEEIKNYMVGLFPRKDNSRILSLFNDILEALRTYIRSQITICFITGIIVFLYFTIRDLPYASVFAAVSGISEFVPVVGPTLASAFGTILTTTQSPVYGAQTLIFYIILTQVNHNIIYPYLIGKSLNLHPVAIILSIIFGGELHGAIGMFLAVPCMVIIKLVVEDICKDRHNIITK</sequence>
<dbReference type="GO" id="GO:0055085">
    <property type="term" value="P:transmembrane transport"/>
    <property type="evidence" value="ECO:0007669"/>
    <property type="project" value="TreeGrafter"/>
</dbReference>
<dbReference type="GO" id="GO:0005886">
    <property type="term" value="C:plasma membrane"/>
    <property type="evidence" value="ECO:0007669"/>
    <property type="project" value="UniProtKB-SubCell"/>
</dbReference>
<dbReference type="Pfam" id="PF01594">
    <property type="entry name" value="AI-2E_transport"/>
    <property type="match status" value="1"/>
</dbReference>
<feature type="transmembrane region" description="Helical" evidence="8">
    <location>
        <begin position="194"/>
        <end position="215"/>
    </location>
</feature>
<dbReference type="PANTHER" id="PTHR21716">
    <property type="entry name" value="TRANSMEMBRANE PROTEIN"/>
    <property type="match status" value="1"/>
</dbReference>
<dbReference type="AlphaFoldDB" id="A0A1H6XCB4"/>
<reference evidence="9 10" key="1">
    <citation type="submission" date="2016-10" db="EMBL/GenBank/DDBJ databases">
        <authorList>
            <person name="de Groot N.N."/>
        </authorList>
    </citation>
    <scope>NUCLEOTIDE SEQUENCE [LARGE SCALE GENOMIC DNA]</scope>
    <source>
        <strain evidence="9 10">DSM 2179</strain>
    </source>
</reference>
<keyword evidence="7 8" id="KW-0472">Membrane</keyword>
<keyword evidence="6 8" id="KW-1133">Transmembrane helix</keyword>
<keyword evidence="4" id="KW-1003">Cell membrane</keyword>
<dbReference type="PANTHER" id="PTHR21716:SF53">
    <property type="entry name" value="PERMEASE PERM-RELATED"/>
    <property type="match status" value="1"/>
</dbReference>
<comment type="subcellular location">
    <subcellularLocation>
        <location evidence="1">Cell membrane</location>
        <topology evidence="1">Multi-pass membrane protein</topology>
    </subcellularLocation>
</comment>
<evidence type="ECO:0000256" key="4">
    <source>
        <dbReference type="ARBA" id="ARBA00022475"/>
    </source>
</evidence>